<evidence type="ECO:0000313" key="1">
    <source>
        <dbReference type="EMBL" id="KAF3540303.1"/>
    </source>
</evidence>
<dbReference type="EMBL" id="QGKX02001290">
    <property type="protein sequence ID" value="KAF3540303.1"/>
    <property type="molecule type" value="Genomic_DNA"/>
</dbReference>
<accession>A0A8S9QK04</accession>
<name>A0A8S9QK04_BRACR</name>
<dbReference type="AlphaFoldDB" id="A0A8S9QK04"/>
<proteinExistence type="predicted"/>
<organism evidence="1 2">
    <name type="scientific">Brassica cretica</name>
    <name type="common">Mustard</name>
    <dbReference type="NCBI Taxonomy" id="69181"/>
    <lineage>
        <taxon>Eukaryota</taxon>
        <taxon>Viridiplantae</taxon>
        <taxon>Streptophyta</taxon>
        <taxon>Embryophyta</taxon>
        <taxon>Tracheophyta</taxon>
        <taxon>Spermatophyta</taxon>
        <taxon>Magnoliopsida</taxon>
        <taxon>eudicotyledons</taxon>
        <taxon>Gunneridae</taxon>
        <taxon>Pentapetalae</taxon>
        <taxon>rosids</taxon>
        <taxon>malvids</taxon>
        <taxon>Brassicales</taxon>
        <taxon>Brassicaceae</taxon>
        <taxon>Brassiceae</taxon>
        <taxon>Brassica</taxon>
    </lineage>
</organism>
<gene>
    <name evidence="1" type="ORF">F2Q69_00020129</name>
</gene>
<reference evidence="1" key="1">
    <citation type="submission" date="2019-12" db="EMBL/GenBank/DDBJ databases">
        <title>Genome sequencing and annotation of Brassica cretica.</title>
        <authorList>
            <person name="Studholme D.J."/>
            <person name="Sarris P."/>
        </authorList>
    </citation>
    <scope>NUCLEOTIDE SEQUENCE</scope>
    <source>
        <strain evidence="1">PFS-109/04</strain>
        <tissue evidence="1">Leaf</tissue>
    </source>
</reference>
<evidence type="ECO:0000313" key="2">
    <source>
        <dbReference type="Proteomes" id="UP000712600"/>
    </source>
</evidence>
<comment type="caution">
    <text evidence="1">The sequence shown here is derived from an EMBL/GenBank/DDBJ whole genome shotgun (WGS) entry which is preliminary data.</text>
</comment>
<dbReference type="Proteomes" id="UP000712600">
    <property type="component" value="Unassembled WGS sequence"/>
</dbReference>
<protein>
    <submittedName>
        <fullName evidence="1">Uncharacterized protein</fullName>
    </submittedName>
</protein>
<sequence length="64" mass="7232">MFADVIRQQEIWFHPLVLDLVTPASPVARSESPSGQYAGPRIVLWLFCSVDHHSCCRYRSTGIS</sequence>